<proteinExistence type="predicted"/>
<protein>
    <recommendedName>
        <fullName evidence="3">Methyltransferase type 11 domain-containing protein</fullName>
    </recommendedName>
</protein>
<sequence>MKLARGYRPNSSQKMRPIKGRPAIGLNQDSVLIIKLPCSRILGVISKSLFLAAFILALPSISSYIQYASNENVANSDEFLPTVFKDLVSEGVLTDGQKGLVLSSGIGDLFDNSFWFLNDMGIDVVTDSDSGRQMMIHDEVFDFVFASSLENAGFVNRVVKIDGIVVMPLGNFCDRCYEFLKQSNYKIVYLRQFDLITVIAMRKIDGEGEENVFSG</sequence>
<gene>
    <name evidence="1" type="ORF">E3N88_27934</name>
</gene>
<accession>A0A5N6MY28</accession>
<reference evidence="1 2" key="1">
    <citation type="submission" date="2019-05" db="EMBL/GenBank/DDBJ databases">
        <title>Mikania micrantha, genome provides insights into the molecular mechanism of rapid growth.</title>
        <authorList>
            <person name="Liu B."/>
        </authorList>
    </citation>
    <scope>NUCLEOTIDE SEQUENCE [LARGE SCALE GENOMIC DNA]</scope>
    <source>
        <strain evidence="1">NLD-2019</strain>
        <tissue evidence="1">Leaf</tissue>
    </source>
</reference>
<organism evidence="1 2">
    <name type="scientific">Mikania micrantha</name>
    <name type="common">bitter vine</name>
    <dbReference type="NCBI Taxonomy" id="192012"/>
    <lineage>
        <taxon>Eukaryota</taxon>
        <taxon>Viridiplantae</taxon>
        <taxon>Streptophyta</taxon>
        <taxon>Embryophyta</taxon>
        <taxon>Tracheophyta</taxon>
        <taxon>Spermatophyta</taxon>
        <taxon>Magnoliopsida</taxon>
        <taxon>eudicotyledons</taxon>
        <taxon>Gunneridae</taxon>
        <taxon>Pentapetalae</taxon>
        <taxon>asterids</taxon>
        <taxon>campanulids</taxon>
        <taxon>Asterales</taxon>
        <taxon>Asteraceae</taxon>
        <taxon>Asteroideae</taxon>
        <taxon>Heliantheae alliance</taxon>
        <taxon>Eupatorieae</taxon>
        <taxon>Mikania</taxon>
    </lineage>
</organism>
<dbReference type="OrthoDB" id="1919622at2759"/>
<name>A0A5N6MY28_9ASTR</name>
<evidence type="ECO:0000313" key="1">
    <source>
        <dbReference type="EMBL" id="KAD4179343.1"/>
    </source>
</evidence>
<dbReference type="AlphaFoldDB" id="A0A5N6MY28"/>
<evidence type="ECO:0000313" key="2">
    <source>
        <dbReference type="Proteomes" id="UP000326396"/>
    </source>
</evidence>
<dbReference type="PANTHER" id="PTHR33597">
    <property type="entry name" value="OS02G0760400 PROTEIN"/>
    <property type="match status" value="1"/>
</dbReference>
<dbReference type="Proteomes" id="UP000326396">
    <property type="component" value="Linkage Group LG4"/>
</dbReference>
<dbReference type="PANTHER" id="PTHR33597:SF11">
    <property type="entry name" value="OS07G0620600 PROTEIN"/>
    <property type="match status" value="1"/>
</dbReference>
<keyword evidence="2" id="KW-1185">Reference proteome</keyword>
<comment type="caution">
    <text evidence="1">The sequence shown here is derived from an EMBL/GenBank/DDBJ whole genome shotgun (WGS) entry which is preliminary data.</text>
</comment>
<evidence type="ECO:0008006" key="3">
    <source>
        <dbReference type="Google" id="ProtNLM"/>
    </source>
</evidence>
<dbReference type="EMBL" id="SZYD01000014">
    <property type="protein sequence ID" value="KAD4179343.1"/>
    <property type="molecule type" value="Genomic_DNA"/>
</dbReference>